<dbReference type="InterPro" id="IPR006059">
    <property type="entry name" value="SBP"/>
</dbReference>
<name>A0A926DV84_9FIRM</name>
<dbReference type="SUPFAM" id="SSF53850">
    <property type="entry name" value="Periplasmic binding protein-like II"/>
    <property type="match status" value="1"/>
</dbReference>
<dbReference type="Proteomes" id="UP000657006">
    <property type="component" value="Unassembled WGS sequence"/>
</dbReference>
<accession>A0A926DV84</accession>
<organism evidence="1 2">
    <name type="scientific">Bianquea renquensis</name>
    <dbReference type="NCBI Taxonomy" id="2763661"/>
    <lineage>
        <taxon>Bacteria</taxon>
        <taxon>Bacillati</taxon>
        <taxon>Bacillota</taxon>
        <taxon>Clostridia</taxon>
        <taxon>Eubacteriales</taxon>
        <taxon>Bianqueaceae</taxon>
        <taxon>Bianquea</taxon>
    </lineage>
</organism>
<dbReference type="AlphaFoldDB" id="A0A926DV84"/>
<dbReference type="PROSITE" id="PS51257">
    <property type="entry name" value="PROKAR_LIPOPROTEIN"/>
    <property type="match status" value="1"/>
</dbReference>
<evidence type="ECO:0000313" key="2">
    <source>
        <dbReference type="Proteomes" id="UP000657006"/>
    </source>
</evidence>
<dbReference type="InterPro" id="IPR050490">
    <property type="entry name" value="Bact_solute-bd_prot1"/>
</dbReference>
<dbReference type="Pfam" id="PF01547">
    <property type="entry name" value="SBP_bac_1"/>
    <property type="match status" value="1"/>
</dbReference>
<dbReference type="Gene3D" id="3.40.190.10">
    <property type="entry name" value="Periplasmic binding protein-like II"/>
    <property type="match status" value="2"/>
</dbReference>
<evidence type="ECO:0000313" key="1">
    <source>
        <dbReference type="EMBL" id="MBC8544314.1"/>
    </source>
</evidence>
<comment type="caution">
    <text evidence="1">The sequence shown here is derived from an EMBL/GenBank/DDBJ whole genome shotgun (WGS) entry which is preliminary data.</text>
</comment>
<dbReference type="PANTHER" id="PTHR43649">
    <property type="entry name" value="ARABINOSE-BINDING PROTEIN-RELATED"/>
    <property type="match status" value="1"/>
</dbReference>
<dbReference type="PANTHER" id="PTHR43649:SF12">
    <property type="entry name" value="DIACETYLCHITOBIOSE BINDING PROTEIN DASA"/>
    <property type="match status" value="1"/>
</dbReference>
<keyword evidence="2" id="KW-1185">Reference proteome</keyword>
<protein>
    <submittedName>
        <fullName evidence="1">Extracellular solute-binding protein</fullName>
    </submittedName>
</protein>
<sequence>MKKKVAWGLACCLLLGLIGCQKEQGSSEQSQIGSVGSASEESSNFNPTGYPVVNEAITLTICGSLGSSPTYVGMNLFEHLTKVTGVEFTFEEYSDDVFREKKALFFGSDDLPDIFIGGEFTDAELMEYGSGGQLLALNDLITQYGPNIQDAFSQIPDAKAMSTSADGNIYALPLINQVPRDLHLRYWISTTWLENVGKEVPTTLDEYAEVLRAFQKEDANGNGDPNDEIPLTGTGGVAVDGLILNALGLNANSADYQLTADENGTVFCLNASDAYREYLRYLRMLYEEKLLDNDFFVQTSEQMTAKGEAGILGSFHSAASYMTCGSEIGYEYTQFDALTSSLSNKKLVTAGTGITPGVTAITTACQYPEVALRLLDYCYTEEGSIVCRNGEEGVGWEWVDDEKTLWENFVPEGYDNSQAWRVVVTAAGKLCTWLRVDYQNKQNSSNALWLNEMTMEYSEPYFVSQFPSLSLSEEDLNTVTPIITDVTTFVKEARARFITGEDDLDGKWDSYIRDLKSMGIDTVVEIYQPYYDEYRSNLQ</sequence>
<reference evidence="1" key="1">
    <citation type="submission" date="2020-08" db="EMBL/GenBank/DDBJ databases">
        <title>Genome public.</title>
        <authorList>
            <person name="Liu C."/>
            <person name="Sun Q."/>
        </authorList>
    </citation>
    <scope>NUCLEOTIDE SEQUENCE</scope>
    <source>
        <strain evidence="1">NSJ-32</strain>
    </source>
</reference>
<dbReference type="RefSeq" id="WP_177713760.1">
    <property type="nucleotide sequence ID" value="NZ_JACRSQ010000019.1"/>
</dbReference>
<dbReference type="EMBL" id="JACRSQ010000019">
    <property type="protein sequence ID" value="MBC8544314.1"/>
    <property type="molecule type" value="Genomic_DNA"/>
</dbReference>
<proteinExistence type="predicted"/>
<gene>
    <name evidence="1" type="ORF">H8730_12280</name>
</gene>